<reference evidence="2 3" key="1">
    <citation type="journal article" date="2011" name="Stand. Genomic Sci.">
        <title>Complete genome sequence of Rhodospirillum rubrum type strain (S1).</title>
        <authorList>
            <person name="Munk A.C."/>
            <person name="Copeland A."/>
            <person name="Lucas S."/>
            <person name="Lapidus A."/>
            <person name="Del Rio T.G."/>
            <person name="Barry K."/>
            <person name="Detter J.C."/>
            <person name="Hammon N."/>
            <person name="Israni S."/>
            <person name="Pitluck S."/>
            <person name="Brettin T."/>
            <person name="Bruce D."/>
            <person name="Han C."/>
            <person name="Tapia R."/>
            <person name="Gilna P."/>
            <person name="Schmutz J."/>
            <person name="Larimer F."/>
            <person name="Land M."/>
            <person name="Kyrpides N.C."/>
            <person name="Mavromatis K."/>
            <person name="Richardson P."/>
            <person name="Rohde M."/>
            <person name="Goker M."/>
            <person name="Klenk H.P."/>
            <person name="Zhang Y."/>
            <person name="Roberts G.P."/>
            <person name="Reslewic S."/>
            <person name="Schwartz D.C."/>
        </authorList>
    </citation>
    <scope>NUCLEOTIDE SEQUENCE [LARGE SCALE GENOMIC DNA]</scope>
    <source>
        <strain evidence="3">ATCC 11170 / ATH 1.1.1 / DSM 467 / LMG 4362 / NCIMB 8255 / S1</strain>
    </source>
</reference>
<dbReference type="InterPro" id="IPR005133">
    <property type="entry name" value="PhaG_MnhG_YufB"/>
</dbReference>
<dbReference type="PhylomeDB" id="Q2RTV6"/>
<keyword evidence="1" id="KW-0472">Membrane</keyword>
<evidence type="ECO:0000313" key="2">
    <source>
        <dbReference type="EMBL" id="ABC22439.1"/>
    </source>
</evidence>
<gene>
    <name evidence="2" type="ordered locus">Rru_A1639</name>
</gene>
<evidence type="ECO:0000313" key="3">
    <source>
        <dbReference type="Proteomes" id="UP000001929"/>
    </source>
</evidence>
<dbReference type="GO" id="GO:0015385">
    <property type="term" value="F:sodium:proton antiporter activity"/>
    <property type="evidence" value="ECO:0007669"/>
    <property type="project" value="TreeGrafter"/>
</dbReference>
<evidence type="ECO:0000256" key="1">
    <source>
        <dbReference type="SAM" id="Phobius"/>
    </source>
</evidence>
<dbReference type="eggNOG" id="COG1320">
    <property type="taxonomic scope" value="Bacteria"/>
</dbReference>
<dbReference type="PANTHER" id="PTHR34703">
    <property type="entry name" value="ANTIPORTER SUBUNIT MNHG2-RELATED"/>
    <property type="match status" value="1"/>
</dbReference>
<protein>
    <submittedName>
        <fullName evidence="2">Na+/H+ antiporter subunit</fullName>
    </submittedName>
</protein>
<dbReference type="NCBIfam" id="TIGR01300">
    <property type="entry name" value="CPA3_mnhG_phaG"/>
    <property type="match status" value="1"/>
</dbReference>
<dbReference type="Proteomes" id="UP000001929">
    <property type="component" value="Chromosome"/>
</dbReference>
<dbReference type="EMBL" id="CP000230">
    <property type="protein sequence ID" value="ABC22439.1"/>
    <property type="molecule type" value="Genomic_DNA"/>
</dbReference>
<dbReference type="RefSeq" id="WP_011389329.1">
    <property type="nucleotide sequence ID" value="NC_007643.1"/>
</dbReference>
<feature type="transmembrane region" description="Helical" evidence="1">
    <location>
        <begin position="48"/>
        <end position="77"/>
    </location>
</feature>
<feature type="transmembrane region" description="Helical" evidence="1">
    <location>
        <begin position="7"/>
        <end position="28"/>
    </location>
</feature>
<sequence length="116" mass="12158">MSLVFDLISWLGFTIGGAFLIIGAIGVLRMPDLYTRLHAASLVDTLGAGMMIGAMMVQSGLTLGTVKLALVMVFLALTGPVSSHALAGSALRGGLWPLGCDDRSGLWASRLEQDRP</sequence>
<dbReference type="AlphaFoldDB" id="Q2RTV6"/>
<dbReference type="PANTHER" id="PTHR34703:SF1">
    <property type="entry name" value="ANTIPORTER SUBUNIT MNHG2-RELATED"/>
    <property type="match status" value="1"/>
</dbReference>
<dbReference type="HOGENOM" id="CLU_121334_0_1_5"/>
<dbReference type="STRING" id="269796.Rru_A1639"/>
<dbReference type="EnsemblBacteria" id="ABC22439">
    <property type="protein sequence ID" value="ABC22439"/>
    <property type="gene ID" value="Rru_A1639"/>
</dbReference>
<name>Q2RTV6_RHORT</name>
<proteinExistence type="predicted"/>
<keyword evidence="1" id="KW-1133">Transmembrane helix</keyword>
<organism evidence="2 3">
    <name type="scientific">Rhodospirillum rubrum (strain ATCC 11170 / ATH 1.1.1 / DSM 467 / LMG 4362 / NCIMB 8255 / S1)</name>
    <dbReference type="NCBI Taxonomy" id="269796"/>
    <lineage>
        <taxon>Bacteria</taxon>
        <taxon>Pseudomonadati</taxon>
        <taxon>Pseudomonadota</taxon>
        <taxon>Alphaproteobacteria</taxon>
        <taxon>Rhodospirillales</taxon>
        <taxon>Rhodospirillaceae</taxon>
        <taxon>Rhodospirillum</taxon>
    </lineage>
</organism>
<dbReference type="Pfam" id="PF03334">
    <property type="entry name" value="PhaG_MnhG_YufB"/>
    <property type="match status" value="1"/>
</dbReference>
<dbReference type="KEGG" id="rru:Rru_A1639"/>
<accession>Q2RTV6</accession>
<keyword evidence="1" id="KW-0812">Transmembrane</keyword>
<dbReference type="PATRIC" id="fig|269796.9.peg.1716"/>
<keyword evidence="3" id="KW-1185">Reference proteome</keyword>